<protein>
    <submittedName>
        <fullName evidence="2">Aromatase</fullName>
    </submittedName>
</protein>
<gene>
    <name evidence="2" type="ORF">CLV72_104681</name>
</gene>
<accession>A0A2T0Q5W1</accession>
<dbReference type="RefSeq" id="WP_106246862.1">
    <property type="nucleotide sequence ID" value="NZ_PVZC01000004.1"/>
</dbReference>
<keyword evidence="3" id="KW-1185">Reference proteome</keyword>
<evidence type="ECO:0000313" key="3">
    <source>
        <dbReference type="Proteomes" id="UP000237846"/>
    </source>
</evidence>
<dbReference type="Gene3D" id="3.30.530.20">
    <property type="match status" value="2"/>
</dbReference>
<comment type="caution">
    <text evidence="2">The sequence shown here is derived from an EMBL/GenBank/DDBJ whole genome shotgun (WGS) entry which is preliminary data.</text>
</comment>
<dbReference type="EMBL" id="PVZC01000004">
    <property type="protein sequence ID" value="PRX99101.1"/>
    <property type="molecule type" value="Genomic_DNA"/>
</dbReference>
<dbReference type="Proteomes" id="UP000237846">
    <property type="component" value="Unassembled WGS sequence"/>
</dbReference>
<feature type="domain" description="Coenzyme Q-binding protein COQ10 START" evidence="1">
    <location>
        <begin position="15"/>
        <end position="135"/>
    </location>
</feature>
<reference evidence="2 3" key="1">
    <citation type="submission" date="2018-03" db="EMBL/GenBank/DDBJ databases">
        <title>Genomic Encyclopedia of Archaeal and Bacterial Type Strains, Phase II (KMG-II): from individual species to whole genera.</title>
        <authorList>
            <person name="Goeker M."/>
        </authorList>
    </citation>
    <scope>NUCLEOTIDE SEQUENCE [LARGE SCALE GENOMIC DNA]</scope>
    <source>
        <strain evidence="2 3">DSM 45601</strain>
    </source>
</reference>
<dbReference type="SUPFAM" id="SSF55961">
    <property type="entry name" value="Bet v1-like"/>
    <property type="match status" value="2"/>
</dbReference>
<dbReference type="Pfam" id="PF03364">
    <property type="entry name" value="Polyketide_cyc"/>
    <property type="match status" value="1"/>
</dbReference>
<organism evidence="2 3">
    <name type="scientific">Allonocardiopsis opalescens</name>
    <dbReference type="NCBI Taxonomy" id="1144618"/>
    <lineage>
        <taxon>Bacteria</taxon>
        <taxon>Bacillati</taxon>
        <taxon>Actinomycetota</taxon>
        <taxon>Actinomycetes</taxon>
        <taxon>Streptosporangiales</taxon>
        <taxon>Allonocardiopsis</taxon>
    </lineage>
</organism>
<dbReference type="AlphaFoldDB" id="A0A2T0Q5W1"/>
<dbReference type="CDD" id="cd08861">
    <property type="entry name" value="OtcD1_ARO-CYC_like"/>
    <property type="match status" value="2"/>
</dbReference>
<sequence>MSEPNRRDTAHSCVVSAPADVLYGLVADVTRWPVVFEPCVHARFLERGAREERIGVWARVGGEVRSWTSRRLLDPARLRIAFRQERGADPIASMSGAWSFRALAGVRTEVVLTHSFTAAGDGSALDWIAAAVDANSERELAALRRLAEQEQPVDELVFSFTDQVRLPGAAADAYEFVRRADLWPRRLPHVGRVRLTEDPPGVQDLEMDTVTADGTAHTTRSIRLCFPAERIVYKQLVPPALLFGHSGAWDFAPARGGGSVVTARHTVGISPGAVREALGAGVTLAEARGRLREALGANSRATIAHAGEHAHAAGVGGGTGAVA</sequence>
<evidence type="ECO:0000259" key="1">
    <source>
        <dbReference type="Pfam" id="PF03364"/>
    </source>
</evidence>
<proteinExistence type="predicted"/>
<dbReference type="InterPro" id="IPR023393">
    <property type="entry name" value="START-like_dom_sf"/>
</dbReference>
<dbReference type="OrthoDB" id="3419705at2"/>
<evidence type="ECO:0000313" key="2">
    <source>
        <dbReference type="EMBL" id="PRX99101.1"/>
    </source>
</evidence>
<name>A0A2T0Q5W1_9ACTN</name>
<dbReference type="InterPro" id="IPR005031">
    <property type="entry name" value="COQ10_START"/>
</dbReference>